<organism evidence="1 2">
    <name type="scientific">Olea europaea subsp. europaea</name>
    <dbReference type="NCBI Taxonomy" id="158383"/>
    <lineage>
        <taxon>Eukaryota</taxon>
        <taxon>Viridiplantae</taxon>
        <taxon>Streptophyta</taxon>
        <taxon>Embryophyta</taxon>
        <taxon>Tracheophyta</taxon>
        <taxon>Spermatophyta</taxon>
        <taxon>Magnoliopsida</taxon>
        <taxon>eudicotyledons</taxon>
        <taxon>Gunneridae</taxon>
        <taxon>Pentapetalae</taxon>
        <taxon>asterids</taxon>
        <taxon>lamiids</taxon>
        <taxon>Lamiales</taxon>
        <taxon>Oleaceae</taxon>
        <taxon>Oleeae</taxon>
        <taxon>Olea</taxon>
    </lineage>
</organism>
<comment type="caution">
    <text evidence="1">The sequence shown here is derived from an EMBL/GenBank/DDBJ whole genome shotgun (WGS) entry which is preliminary data.</text>
</comment>
<accession>A0A8S0UER9</accession>
<name>A0A8S0UER9_OLEEU</name>
<dbReference type="EMBL" id="CACTIH010007521">
    <property type="protein sequence ID" value="CAA3015025.1"/>
    <property type="molecule type" value="Genomic_DNA"/>
</dbReference>
<gene>
    <name evidence="1" type="ORF">OLEA9_A085020</name>
</gene>
<proteinExistence type="predicted"/>
<dbReference type="Proteomes" id="UP000594638">
    <property type="component" value="Unassembled WGS sequence"/>
</dbReference>
<keyword evidence="2" id="KW-1185">Reference proteome</keyword>
<protein>
    <submittedName>
        <fullName evidence="1">Uncharacterized protein</fullName>
    </submittedName>
</protein>
<evidence type="ECO:0000313" key="1">
    <source>
        <dbReference type="EMBL" id="CAA3015025.1"/>
    </source>
</evidence>
<evidence type="ECO:0000313" key="2">
    <source>
        <dbReference type="Proteomes" id="UP000594638"/>
    </source>
</evidence>
<dbReference type="Gramene" id="OE9A085020T1">
    <property type="protein sequence ID" value="OE9A085020C1"/>
    <property type="gene ID" value="OE9A085020"/>
</dbReference>
<sequence>MVSRGRGNGENMVGISDSMRVEWAVRKGEADMDGGGGRKGYLLCCFHSSVLLLGWSKKGKEVVLDGHDLDGVCSTERTGP</sequence>
<reference evidence="1 2" key="1">
    <citation type="submission" date="2019-12" db="EMBL/GenBank/DDBJ databases">
        <authorList>
            <person name="Alioto T."/>
            <person name="Alioto T."/>
            <person name="Gomez Garrido J."/>
        </authorList>
    </citation>
    <scope>NUCLEOTIDE SEQUENCE [LARGE SCALE GENOMIC DNA]</scope>
</reference>
<dbReference type="AlphaFoldDB" id="A0A8S0UER9"/>